<dbReference type="Proteomes" id="UP000012073">
    <property type="component" value="Unassembled WGS sequence"/>
</dbReference>
<proteinExistence type="predicted"/>
<evidence type="ECO:0000256" key="1">
    <source>
        <dbReference type="SAM" id="MobiDB-lite"/>
    </source>
</evidence>
<protein>
    <submittedName>
        <fullName evidence="2">Uncharacterized protein</fullName>
    </submittedName>
</protein>
<accession>R7QDY5</accession>
<evidence type="ECO:0000313" key="2">
    <source>
        <dbReference type="EMBL" id="CDF36727.1"/>
    </source>
</evidence>
<feature type="region of interest" description="Disordered" evidence="1">
    <location>
        <begin position="1"/>
        <end position="31"/>
    </location>
</feature>
<dbReference type="Gramene" id="CDF36727">
    <property type="protein sequence ID" value="CDF36727"/>
    <property type="gene ID" value="CHC_T00005173001"/>
</dbReference>
<dbReference type="AlphaFoldDB" id="R7QDY5"/>
<dbReference type="RefSeq" id="XP_005716546.1">
    <property type="nucleotide sequence ID" value="XM_005716489.1"/>
</dbReference>
<reference evidence="3" key="1">
    <citation type="journal article" date="2013" name="Proc. Natl. Acad. Sci. U.S.A.">
        <title>Genome structure and metabolic features in the red seaweed Chondrus crispus shed light on evolution of the Archaeplastida.</title>
        <authorList>
            <person name="Collen J."/>
            <person name="Porcel B."/>
            <person name="Carre W."/>
            <person name="Ball S.G."/>
            <person name="Chaparro C."/>
            <person name="Tonon T."/>
            <person name="Barbeyron T."/>
            <person name="Michel G."/>
            <person name="Noel B."/>
            <person name="Valentin K."/>
            <person name="Elias M."/>
            <person name="Artiguenave F."/>
            <person name="Arun A."/>
            <person name="Aury J.M."/>
            <person name="Barbosa-Neto J.F."/>
            <person name="Bothwell J.H."/>
            <person name="Bouget F.Y."/>
            <person name="Brillet L."/>
            <person name="Cabello-Hurtado F."/>
            <person name="Capella-Gutierrez S."/>
            <person name="Charrier B."/>
            <person name="Cladiere L."/>
            <person name="Cock J.M."/>
            <person name="Coelho S.M."/>
            <person name="Colleoni C."/>
            <person name="Czjzek M."/>
            <person name="Da Silva C."/>
            <person name="Delage L."/>
            <person name="Denoeud F."/>
            <person name="Deschamps P."/>
            <person name="Dittami S.M."/>
            <person name="Gabaldon T."/>
            <person name="Gachon C.M."/>
            <person name="Groisillier A."/>
            <person name="Herve C."/>
            <person name="Jabbari K."/>
            <person name="Katinka M."/>
            <person name="Kloareg B."/>
            <person name="Kowalczyk N."/>
            <person name="Labadie K."/>
            <person name="Leblanc C."/>
            <person name="Lopez P.J."/>
            <person name="McLachlan D.H."/>
            <person name="Meslet-Cladiere L."/>
            <person name="Moustafa A."/>
            <person name="Nehr Z."/>
            <person name="Nyvall Collen P."/>
            <person name="Panaud O."/>
            <person name="Partensky F."/>
            <person name="Poulain J."/>
            <person name="Rensing S.A."/>
            <person name="Rousvoal S."/>
            <person name="Samson G."/>
            <person name="Symeonidi A."/>
            <person name="Weissenbach J."/>
            <person name="Zambounis A."/>
            <person name="Wincker P."/>
            <person name="Boyen C."/>
        </authorList>
    </citation>
    <scope>NUCLEOTIDE SEQUENCE [LARGE SCALE GENOMIC DNA]</scope>
    <source>
        <strain evidence="3">cv. Stackhouse</strain>
    </source>
</reference>
<evidence type="ECO:0000313" key="3">
    <source>
        <dbReference type="Proteomes" id="UP000012073"/>
    </source>
</evidence>
<name>R7QDY5_CHOCR</name>
<dbReference type="GeneID" id="17324273"/>
<dbReference type="EMBL" id="HG001799">
    <property type="protein sequence ID" value="CDF36727.1"/>
    <property type="molecule type" value="Genomic_DNA"/>
</dbReference>
<sequence length="104" mass="11623">MAGQRGKLAPHVLRQGIPPNREDISLEPFKGPRLSFTHPSIKLCQRGRSPGVIQKAIPPSRHGIPLHLLALPLPPRHEVKQQVLRVQHVQHRAKLGVTRNAFDP</sequence>
<keyword evidence="3" id="KW-1185">Reference proteome</keyword>
<gene>
    <name evidence="2" type="ORF">CHC_T00005173001</name>
</gene>
<organism evidence="2 3">
    <name type="scientific">Chondrus crispus</name>
    <name type="common">Carrageen Irish moss</name>
    <name type="synonym">Polymorpha crispa</name>
    <dbReference type="NCBI Taxonomy" id="2769"/>
    <lineage>
        <taxon>Eukaryota</taxon>
        <taxon>Rhodophyta</taxon>
        <taxon>Florideophyceae</taxon>
        <taxon>Rhodymeniophycidae</taxon>
        <taxon>Gigartinales</taxon>
        <taxon>Gigartinaceae</taxon>
        <taxon>Chondrus</taxon>
    </lineage>
</organism>
<dbReference type="KEGG" id="ccp:CHC_T00005173001"/>